<comment type="caution">
    <text evidence="1">The sequence shown here is derived from an EMBL/GenBank/DDBJ whole genome shotgun (WGS) entry which is preliminary data.</text>
</comment>
<dbReference type="RefSeq" id="WP_066979981.1">
    <property type="nucleotide sequence ID" value="NZ_LUUI01000088.1"/>
</dbReference>
<protein>
    <recommendedName>
        <fullName evidence="3">DUF1326 domain-containing protein</fullName>
    </recommendedName>
</protein>
<accession>A0A177NHD7</accession>
<dbReference type="Pfam" id="PF07040">
    <property type="entry name" value="DUF1326"/>
    <property type="match status" value="1"/>
</dbReference>
<dbReference type="Proteomes" id="UP000078476">
    <property type="component" value="Unassembled WGS sequence"/>
</dbReference>
<evidence type="ECO:0000313" key="2">
    <source>
        <dbReference type="Proteomes" id="UP000078476"/>
    </source>
</evidence>
<dbReference type="InterPro" id="IPR009758">
    <property type="entry name" value="DUF1326"/>
</dbReference>
<evidence type="ECO:0000313" key="1">
    <source>
        <dbReference type="EMBL" id="OAI17377.1"/>
    </source>
</evidence>
<gene>
    <name evidence="1" type="ORF">A1359_06035</name>
</gene>
<organism evidence="1 2">
    <name type="scientific">Methylomonas lenta</name>
    <dbReference type="NCBI Taxonomy" id="980561"/>
    <lineage>
        <taxon>Bacteria</taxon>
        <taxon>Pseudomonadati</taxon>
        <taxon>Pseudomonadota</taxon>
        <taxon>Gammaproteobacteria</taxon>
        <taxon>Methylococcales</taxon>
        <taxon>Methylococcaceae</taxon>
        <taxon>Methylomonas</taxon>
    </lineage>
</organism>
<dbReference type="STRING" id="980561.A1359_06035"/>
<reference evidence="1 2" key="1">
    <citation type="submission" date="2016-03" db="EMBL/GenBank/DDBJ databases">
        <authorList>
            <person name="Ploux O."/>
        </authorList>
    </citation>
    <scope>NUCLEOTIDE SEQUENCE [LARGE SCALE GENOMIC DNA]</scope>
    <source>
        <strain evidence="1 2">R-45370</strain>
    </source>
</reference>
<dbReference type="OrthoDB" id="340106at2"/>
<proteinExistence type="predicted"/>
<dbReference type="EMBL" id="LUUI01000088">
    <property type="protein sequence ID" value="OAI17377.1"/>
    <property type="molecule type" value="Genomic_DNA"/>
</dbReference>
<sequence length="203" mass="22246">MNTSLPDWRLQGRYFETCNCEISCPCIWLQPPTEGECKLLAAWHIDNGHLEGTQLDGLNVALACHAPGNMIKGGWSAALYLDASADSQQIEALTRIFTGMVGGHLSVLLGFVGKVWGIKQVVMSYSEADDSRRLSIPGIAEAEIQSISGIRGGEAQIDNPPLCVVTSHPAIVAKSKQFSYTDYGQAWEFSERNGYHSEFIYHP</sequence>
<dbReference type="AlphaFoldDB" id="A0A177NHD7"/>
<evidence type="ECO:0008006" key="3">
    <source>
        <dbReference type="Google" id="ProtNLM"/>
    </source>
</evidence>
<keyword evidence="2" id="KW-1185">Reference proteome</keyword>
<name>A0A177NHD7_9GAMM</name>